<dbReference type="AlphaFoldDB" id="A0A1X7SRE7"/>
<evidence type="ECO:0000313" key="1">
    <source>
        <dbReference type="EnsemblMetazoa" id="Aqu2.1.04599_001"/>
    </source>
</evidence>
<reference evidence="1" key="1">
    <citation type="submission" date="2017-05" db="UniProtKB">
        <authorList>
            <consortium name="EnsemblMetazoa"/>
        </authorList>
    </citation>
    <scope>IDENTIFICATION</scope>
</reference>
<protein>
    <submittedName>
        <fullName evidence="1">Uncharacterized protein</fullName>
    </submittedName>
</protein>
<accession>A0A1X7SRE7</accession>
<organism evidence="1">
    <name type="scientific">Amphimedon queenslandica</name>
    <name type="common">Sponge</name>
    <dbReference type="NCBI Taxonomy" id="400682"/>
    <lineage>
        <taxon>Eukaryota</taxon>
        <taxon>Metazoa</taxon>
        <taxon>Porifera</taxon>
        <taxon>Demospongiae</taxon>
        <taxon>Heteroscleromorpha</taxon>
        <taxon>Haplosclerida</taxon>
        <taxon>Niphatidae</taxon>
        <taxon>Amphimedon</taxon>
    </lineage>
</organism>
<sequence length="51" mass="5424">MYFVLIGASISEPHSGEVSLPPSLPPSVCMYVRTSPVTPILVTPHVCTISI</sequence>
<dbReference type="EnsemblMetazoa" id="Aqu2.1.04599_001">
    <property type="protein sequence ID" value="Aqu2.1.04599_001"/>
    <property type="gene ID" value="Aqu2.1.04599"/>
</dbReference>
<dbReference type="InParanoid" id="A0A1X7SRE7"/>
<proteinExistence type="predicted"/>
<name>A0A1X7SRE7_AMPQE</name>